<reference evidence="2 3" key="1">
    <citation type="submission" date="2024-10" db="EMBL/GenBank/DDBJ databases">
        <title>The Natural Products Discovery Center: Release of the First 8490 Sequenced Strains for Exploring Actinobacteria Biosynthetic Diversity.</title>
        <authorList>
            <person name="Kalkreuter E."/>
            <person name="Kautsar S.A."/>
            <person name="Yang D."/>
            <person name="Bader C.D."/>
            <person name="Teijaro C.N."/>
            <person name="Fluegel L."/>
            <person name="Davis C.M."/>
            <person name="Simpson J.R."/>
            <person name="Lauterbach L."/>
            <person name="Steele A.D."/>
            <person name="Gui C."/>
            <person name="Meng S."/>
            <person name="Li G."/>
            <person name="Viehrig K."/>
            <person name="Ye F."/>
            <person name="Su P."/>
            <person name="Kiefer A.F."/>
            <person name="Nichols A."/>
            <person name="Cepeda A.J."/>
            <person name="Yan W."/>
            <person name="Fan B."/>
            <person name="Jiang Y."/>
            <person name="Adhikari A."/>
            <person name="Zheng C.-J."/>
            <person name="Schuster L."/>
            <person name="Cowan T.M."/>
            <person name="Smanski M.J."/>
            <person name="Chevrette M.G."/>
            <person name="De Carvalho L.P.S."/>
            <person name="Shen B."/>
        </authorList>
    </citation>
    <scope>NUCLEOTIDE SEQUENCE [LARGE SCALE GENOMIC DNA]</scope>
    <source>
        <strain evidence="2 3">NPDC049503</strain>
    </source>
</reference>
<dbReference type="EMBL" id="JBITMB010000007">
    <property type="protein sequence ID" value="MFI7444142.1"/>
    <property type="molecule type" value="Genomic_DNA"/>
</dbReference>
<gene>
    <name evidence="2" type="ORF">ACIBP5_29575</name>
</gene>
<sequence>MSGEPPEGLRWAYGLIADVAPLGSHDDDLSRLLGSSAALDIAAEAKNGRTGTSEAAAHVRTAGNQSDDMTAFDDLLPVTQAETDKGGVAAAMSGTATMLLVTLKLVWRLYVIAALIALVIALVRFFALGPALGTAGTRLYIASLRKRMQTALAGIRDDIRRNPIAALRHAKSLLRNGSKMGELATVAYVTSLAALPALVTAGLAVPWDDNEEARELTERTLRGTEEGRAALAYARDHGITVIYRNGLYSESERSRYYPNTNLLVLGAQDFGRWEDSHDLAEDFVRHIEVAKGNDGWFGDGSRHAEARTADERARDEAWYRLHYARPDSDGYPQQGINPDKITWPYARINELFDLD</sequence>
<evidence type="ECO:0000313" key="2">
    <source>
        <dbReference type="EMBL" id="MFI7444142.1"/>
    </source>
</evidence>
<keyword evidence="1" id="KW-0472">Membrane</keyword>
<keyword evidence="1" id="KW-0812">Transmembrane</keyword>
<keyword evidence="1" id="KW-1133">Transmembrane helix</keyword>
<evidence type="ECO:0000256" key="1">
    <source>
        <dbReference type="SAM" id="Phobius"/>
    </source>
</evidence>
<proteinExistence type="predicted"/>
<keyword evidence="3" id="KW-1185">Reference proteome</keyword>
<dbReference type="Proteomes" id="UP001612928">
    <property type="component" value="Unassembled WGS sequence"/>
</dbReference>
<comment type="caution">
    <text evidence="2">The sequence shown here is derived from an EMBL/GenBank/DDBJ whole genome shotgun (WGS) entry which is preliminary data.</text>
</comment>
<feature type="transmembrane region" description="Helical" evidence="1">
    <location>
        <begin position="183"/>
        <end position="205"/>
    </location>
</feature>
<evidence type="ECO:0000313" key="3">
    <source>
        <dbReference type="Proteomes" id="UP001612928"/>
    </source>
</evidence>
<dbReference type="RefSeq" id="WP_397024360.1">
    <property type="nucleotide sequence ID" value="NZ_JBITMB010000007.1"/>
</dbReference>
<protein>
    <submittedName>
        <fullName evidence="2">Uncharacterized protein</fullName>
    </submittedName>
</protein>
<feature type="transmembrane region" description="Helical" evidence="1">
    <location>
        <begin position="105"/>
        <end position="127"/>
    </location>
</feature>
<name>A0ABW8ADM6_9ACTN</name>
<organism evidence="2 3">
    <name type="scientific">Nonomuraea indica</name>
    <dbReference type="NCBI Taxonomy" id="1581193"/>
    <lineage>
        <taxon>Bacteria</taxon>
        <taxon>Bacillati</taxon>
        <taxon>Actinomycetota</taxon>
        <taxon>Actinomycetes</taxon>
        <taxon>Streptosporangiales</taxon>
        <taxon>Streptosporangiaceae</taxon>
        <taxon>Nonomuraea</taxon>
    </lineage>
</organism>
<accession>A0ABW8ADM6</accession>